<dbReference type="PROSITE" id="PS50110">
    <property type="entry name" value="RESPONSE_REGULATORY"/>
    <property type="match status" value="1"/>
</dbReference>
<feature type="modified residue" description="4-aspartylphosphate" evidence="11">
    <location>
        <position position="55"/>
    </location>
</feature>
<dbReference type="GO" id="GO:0000160">
    <property type="term" value="P:phosphorelay signal transduction system"/>
    <property type="evidence" value="ECO:0007669"/>
    <property type="project" value="UniProtKB-KW"/>
</dbReference>
<dbReference type="AlphaFoldDB" id="A0A5J5G1I0"/>
<dbReference type="InterPro" id="IPR001789">
    <property type="entry name" value="Sig_transdc_resp-reg_receiver"/>
</dbReference>
<dbReference type="SUPFAM" id="SSF52172">
    <property type="entry name" value="CheY-like"/>
    <property type="match status" value="1"/>
</dbReference>
<reference evidence="14 15" key="1">
    <citation type="submission" date="2019-09" db="EMBL/GenBank/DDBJ databases">
        <authorList>
            <person name="Li Y."/>
        </authorList>
    </citation>
    <scope>NUCLEOTIDE SEQUENCE [LARGE SCALE GENOMIC DNA]</scope>
    <source>
        <strain evidence="14 15">L3-3HA</strain>
    </source>
</reference>
<dbReference type="NCBIfam" id="NF007685">
    <property type="entry name" value="PRK10360.1"/>
    <property type="match status" value="1"/>
</dbReference>
<dbReference type="GO" id="GO:0006355">
    <property type="term" value="P:regulation of DNA-templated transcription"/>
    <property type="evidence" value="ECO:0007669"/>
    <property type="project" value="InterPro"/>
</dbReference>
<protein>
    <recommendedName>
        <fullName evidence="10">Transcriptional regulatory protein UhpA</fullName>
    </recommendedName>
</protein>
<evidence type="ECO:0000259" key="13">
    <source>
        <dbReference type="PROSITE" id="PS50110"/>
    </source>
</evidence>
<evidence type="ECO:0000313" key="15">
    <source>
        <dbReference type="Proteomes" id="UP000335415"/>
    </source>
</evidence>
<evidence type="ECO:0000256" key="11">
    <source>
        <dbReference type="PROSITE-ProRule" id="PRU00169"/>
    </source>
</evidence>
<evidence type="ECO:0000313" key="14">
    <source>
        <dbReference type="EMBL" id="KAA9000574.1"/>
    </source>
</evidence>
<dbReference type="InterPro" id="IPR039420">
    <property type="entry name" value="WalR-like"/>
</dbReference>
<proteinExistence type="predicted"/>
<dbReference type="InterPro" id="IPR011006">
    <property type="entry name" value="CheY-like_superfamily"/>
</dbReference>
<dbReference type="InterPro" id="IPR016032">
    <property type="entry name" value="Sig_transdc_resp-reg_C-effctor"/>
</dbReference>
<dbReference type="Gene3D" id="3.40.50.2300">
    <property type="match status" value="1"/>
</dbReference>
<evidence type="ECO:0000256" key="5">
    <source>
        <dbReference type="ARBA" id="ARBA00023015"/>
    </source>
</evidence>
<comment type="subcellular location">
    <subcellularLocation>
        <location evidence="1">Cytoplasm</location>
    </subcellularLocation>
</comment>
<dbReference type="GO" id="GO:0003677">
    <property type="term" value="F:DNA binding"/>
    <property type="evidence" value="ECO:0007669"/>
    <property type="project" value="UniProtKB-KW"/>
</dbReference>
<evidence type="ECO:0000256" key="10">
    <source>
        <dbReference type="ARBA" id="ARBA00040539"/>
    </source>
</evidence>
<dbReference type="SUPFAM" id="SSF46894">
    <property type="entry name" value="C-terminal effector domain of the bipartite response regulators"/>
    <property type="match status" value="1"/>
</dbReference>
<dbReference type="GO" id="GO:0005737">
    <property type="term" value="C:cytoplasm"/>
    <property type="evidence" value="ECO:0007669"/>
    <property type="project" value="UniProtKB-SubCell"/>
</dbReference>
<gene>
    <name evidence="14" type="primary">uhpA</name>
    <name evidence="14" type="ORF">FJU30_10125</name>
</gene>
<evidence type="ECO:0000256" key="8">
    <source>
        <dbReference type="ARBA" id="ARBA00023163"/>
    </source>
</evidence>
<evidence type="ECO:0000256" key="2">
    <source>
        <dbReference type="ARBA" id="ARBA00022490"/>
    </source>
</evidence>
<dbReference type="InterPro" id="IPR000792">
    <property type="entry name" value="Tscrpt_reg_LuxR_C"/>
</dbReference>
<feature type="domain" description="Response regulatory" evidence="13">
    <location>
        <begin position="4"/>
        <end position="117"/>
    </location>
</feature>
<dbReference type="EMBL" id="VYKJ01000004">
    <property type="protein sequence ID" value="KAA9000574.1"/>
    <property type="molecule type" value="Genomic_DNA"/>
</dbReference>
<dbReference type="CDD" id="cd17535">
    <property type="entry name" value="REC_NarL-like"/>
    <property type="match status" value="1"/>
</dbReference>
<keyword evidence="2" id="KW-0963">Cytoplasm</keyword>
<dbReference type="OrthoDB" id="9796655at2"/>
<evidence type="ECO:0000256" key="4">
    <source>
        <dbReference type="ARBA" id="ARBA00023012"/>
    </source>
</evidence>
<dbReference type="PANTHER" id="PTHR43214">
    <property type="entry name" value="TWO-COMPONENT RESPONSE REGULATOR"/>
    <property type="match status" value="1"/>
</dbReference>
<accession>A0A5J5G1I0</accession>
<keyword evidence="4" id="KW-0902">Two-component regulatory system</keyword>
<keyword evidence="8" id="KW-0804">Transcription</keyword>
<evidence type="ECO:0000259" key="12">
    <source>
        <dbReference type="PROSITE" id="PS50043"/>
    </source>
</evidence>
<dbReference type="Pfam" id="PF00072">
    <property type="entry name" value="Response_reg"/>
    <property type="match status" value="1"/>
</dbReference>
<dbReference type="CDD" id="cd06170">
    <property type="entry name" value="LuxR_C_like"/>
    <property type="match status" value="1"/>
</dbReference>
<evidence type="ECO:0000256" key="3">
    <source>
        <dbReference type="ARBA" id="ARBA00022553"/>
    </source>
</evidence>
<comment type="function">
    <text evidence="9">Part of the UhpABC signaling cascade that controls the expression of the hexose phosphate transporter UhpT. Activates the transcription of the uhpT gene. Acts by binding specifically to the uhpT promoter region.</text>
</comment>
<keyword evidence="15" id="KW-1185">Reference proteome</keyword>
<dbReference type="Proteomes" id="UP000335415">
    <property type="component" value="Unassembled WGS sequence"/>
</dbReference>
<name>A0A5J5G1I0_9GAMM</name>
<dbReference type="Pfam" id="PF00196">
    <property type="entry name" value="GerE"/>
    <property type="match status" value="1"/>
</dbReference>
<dbReference type="SMART" id="SM00421">
    <property type="entry name" value="HTH_LUXR"/>
    <property type="match status" value="1"/>
</dbReference>
<keyword evidence="6" id="KW-0238">DNA-binding</keyword>
<keyword evidence="3 11" id="KW-0597">Phosphoprotein</keyword>
<evidence type="ECO:0000256" key="6">
    <source>
        <dbReference type="ARBA" id="ARBA00023125"/>
    </source>
</evidence>
<dbReference type="PROSITE" id="PS50043">
    <property type="entry name" value="HTH_LUXR_2"/>
    <property type="match status" value="1"/>
</dbReference>
<dbReference type="SMART" id="SM00448">
    <property type="entry name" value="REC"/>
    <property type="match status" value="1"/>
</dbReference>
<sequence length="196" mass="21192">MSYRVVFIDDHAIVRSGFVQLLTLEDDIEVVGEFSSAVDARAGLPGLRAQICICDIAMPGESGLDLLSDLPSGLGVIMLSMHDNPAMVELALKRGARGFLSKRCHPEDLVTAVRTVGQGGVYLMPEIAQRLARAQVDPLTRRESEVAMLLAQGLEVREAAAQMGISPKTVHVHRANLFAKLGVSNNVELAQRMLGY</sequence>
<evidence type="ECO:0000256" key="9">
    <source>
        <dbReference type="ARBA" id="ARBA00037416"/>
    </source>
</evidence>
<evidence type="ECO:0000256" key="1">
    <source>
        <dbReference type="ARBA" id="ARBA00004496"/>
    </source>
</evidence>
<dbReference type="RefSeq" id="WP_150434842.1">
    <property type="nucleotide sequence ID" value="NZ_VYKJ01000004.1"/>
</dbReference>
<dbReference type="PANTHER" id="PTHR43214:SF22">
    <property type="entry name" value="TRANSCRIPTIONAL REGULATORY PROTEIN UHPA"/>
    <property type="match status" value="1"/>
</dbReference>
<evidence type="ECO:0000256" key="7">
    <source>
        <dbReference type="ARBA" id="ARBA00023159"/>
    </source>
</evidence>
<feature type="domain" description="HTH luxR-type" evidence="12">
    <location>
        <begin position="132"/>
        <end position="196"/>
    </location>
</feature>
<organism evidence="14 15">
    <name type="scientific">Affinibrenneria salicis</name>
    <dbReference type="NCBI Taxonomy" id="2590031"/>
    <lineage>
        <taxon>Bacteria</taxon>
        <taxon>Pseudomonadati</taxon>
        <taxon>Pseudomonadota</taxon>
        <taxon>Gammaproteobacteria</taxon>
        <taxon>Enterobacterales</taxon>
        <taxon>Pectobacteriaceae</taxon>
        <taxon>Affinibrenneria</taxon>
    </lineage>
</organism>
<keyword evidence="5" id="KW-0805">Transcription regulation</keyword>
<comment type="caution">
    <text evidence="14">The sequence shown here is derived from an EMBL/GenBank/DDBJ whole genome shotgun (WGS) entry which is preliminary data.</text>
</comment>
<dbReference type="PRINTS" id="PR00038">
    <property type="entry name" value="HTHLUXR"/>
</dbReference>
<keyword evidence="7" id="KW-0010">Activator</keyword>
<dbReference type="InterPro" id="IPR058245">
    <property type="entry name" value="NreC/VraR/RcsB-like_REC"/>
</dbReference>